<evidence type="ECO:0000259" key="14">
    <source>
        <dbReference type="PROSITE" id="PS50885"/>
    </source>
</evidence>
<dbReference type="Gene3D" id="3.30.565.10">
    <property type="entry name" value="Histidine kinase-like ATPase, C-terminal domain"/>
    <property type="match status" value="1"/>
</dbReference>
<proteinExistence type="predicted"/>
<keyword evidence="4" id="KW-1003">Cell membrane</keyword>
<keyword evidence="9" id="KW-0067">ATP-binding</keyword>
<accession>A0A1H0Q9I3</accession>
<dbReference type="Proteomes" id="UP000199159">
    <property type="component" value="Unassembled WGS sequence"/>
</dbReference>
<dbReference type="InterPro" id="IPR003594">
    <property type="entry name" value="HATPase_dom"/>
</dbReference>
<dbReference type="InterPro" id="IPR005467">
    <property type="entry name" value="His_kinase_dom"/>
</dbReference>
<evidence type="ECO:0000256" key="9">
    <source>
        <dbReference type="ARBA" id="ARBA00022840"/>
    </source>
</evidence>
<dbReference type="STRING" id="930152.SAMN05216565_101640"/>
<keyword evidence="7" id="KW-0547">Nucleotide-binding</keyword>
<name>A0A1H0Q9I3_9BACI</name>
<dbReference type="CDD" id="cd06225">
    <property type="entry name" value="HAMP"/>
    <property type="match status" value="1"/>
</dbReference>
<dbReference type="EMBL" id="FNJU01000001">
    <property type="protein sequence ID" value="SDP13349.1"/>
    <property type="molecule type" value="Genomic_DNA"/>
</dbReference>
<dbReference type="Pfam" id="PF02518">
    <property type="entry name" value="HATPase_c"/>
    <property type="match status" value="1"/>
</dbReference>
<evidence type="ECO:0000259" key="13">
    <source>
        <dbReference type="PROSITE" id="PS50109"/>
    </source>
</evidence>
<evidence type="ECO:0000256" key="2">
    <source>
        <dbReference type="ARBA" id="ARBA00004651"/>
    </source>
</evidence>
<dbReference type="PANTHER" id="PTHR34220">
    <property type="entry name" value="SENSOR HISTIDINE KINASE YPDA"/>
    <property type="match status" value="1"/>
</dbReference>
<evidence type="ECO:0000256" key="3">
    <source>
        <dbReference type="ARBA" id="ARBA00012438"/>
    </source>
</evidence>
<keyword evidence="8 15" id="KW-0418">Kinase</keyword>
<feature type="domain" description="HAMP" evidence="14">
    <location>
        <begin position="328"/>
        <end position="380"/>
    </location>
</feature>
<dbReference type="Pfam" id="PF06580">
    <property type="entry name" value="His_kinase"/>
    <property type="match status" value="1"/>
</dbReference>
<keyword evidence="16" id="KW-1185">Reference proteome</keyword>
<dbReference type="GO" id="GO:0005524">
    <property type="term" value="F:ATP binding"/>
    <property type="evidence" value="ECO:0007669"/>
    <property type="project" value="UniProtKB-KW"/>
</dbReference>
<comment type="subcellular location">
    <subcellularLocation>
        <location evidence="2">Cell membrane</location>
        <topology evidence="2">Multi-pass membrane protein</topology>
    </subcellularLocation>
</comment>
<dbReference type="InterPro" id="IPR010559">
    <property type="entry name" value="Sig_transdc_His_kin_internal"/>
</dbReference>
<dbReference type="SUPFAM" id="SSF55874">
    <property type="entry name" value="ATPase domain of HSP90 chaperone/DNA topoisomerase II/histidine kinase"/>
    <property type="match status" value="1"/>
</dbReference>
<dbReference type="SMART" id="SM00387">
    <property type="entry name" value="HATPase_c"/>
    <property type="match status" value="1"/>
</dbReference>
<protein>
    <recommendedName>
        <fullName evidence="3">histidine kinase</fullName>
        <ecNumber evidence="3">2.7.13.3</ecNumber>
    </recommendedName>
</protein>
<dbReference type="GO" id="GO:0000155">
    <property type="term" value="F:phosphorelay sensor kinase activity"/>
    <property type="evidence" value="ECO:0007669"/>
    <property type="project" value="InterPro"/>
</dbReference>
<dbReference type="InterPro" id="IPR003660">
    <property type="entry name" value="HAMP_dom"/>
</dbReference>
<feature type="transmembrane region" description="Helical" evidence="12">
    <location>
        <begin position="29"/>
        <end position="50"/>
    </location>
</feature>
<dbReference type="CDD" id="cd18773">
    <property type="entry name" value="PDC1_HK_sensor"/>
    <property type="match status" value="1"/>
</dbReference>
<dbReference type="PROSITE" id="PS50109">
    <property type="entry name" value="HIS_KIN"/>
    <property type="match status" value="1"/>
</dbReference>
<keyword evidence="12" id="KW-0812">Transmembrane</keyword>
<dbReference type="InterPro" id="IPR036890">
    <property type="entry name" value="HATPase_C_sf"/>
</dbReference>
<dbReference type="EC" id="2.7.13.3" evidence="3"/>
<dbReference type="SUPFAM" id="SSF158472">
    <property type="entry name" value="HAMP domain-like"/>
    <property type="match status" value="1"/>
</dbReference>
<keyword evidence="10" id="KW-0902">Two-component regulatory system</keyword>
<evidence type="ECO:0000256" key="12">
    <source>
        <dbReference type="SAM" id="Phobius"/>
    </source>
</evidence>
<reference evidence="16" key="1">
    <citation type="submission" date="2016-10" db="EMBL/GenBank/DDBJ databases">
        <authorList>
            <person name="Varghese N."/>
            <person name="Submissions S."/>
        </authorList>
    </citation>
    <scope>NUCLEOTIDE SEQUENCE [LARGE SCALE GENOMIC DNA]</scope>
    <source>
        <strain evidence="16">IBRC-M10078</strain>
    </source>
</reference>
<evidence type="ECO:0000313" key="16">
    <source>
        <dbReference type="Proteomes" id="UP000199159"/>
    </source>
</evidence>
<evidence type="ECO:0000256" key="4">
    <source>
        <dbReference type="ARBA" id="ARBA00022475"/>
    </source>
</evidence>
<comment type="catalytic activity">
    <reaction evidence="1">
        <text>ATP + protein L-histidine = ADP + protein N-phospho-L-histidine.</text>
        <dbReference type="EC" id="2.7.13.3"/>
    </reaction>
</comment>
<keyword evidence="12" id="KW-1133">Transmembrane helix</keyword>
<evidence type="ECO:0000313" key="15">
    <source>
        <dbReference type="EMBL" id="SDP13349.1"/>
    </source>
</evidence>
<feature type="transmembrane region" description="Helical" evidence="12">
    <location>
        <begin position="304"/>
        <end position="327"/>
    </location>
</feature>
<evidence type="ECO:0000256" key="5">
    <source>
        <dbReference type="ARBA" id="ARBA00022553"/>
    </source>
</evidence>
<dbReference type="PROSITE" id="PS50885">
    <property type="entry name" value="HAMP"/>
    <property type="match status" value="1"/>
</dbReference>
<evidence type="ECO:0000256" key="11">
    <source>
        <dbReference type="ARBA" id="ARBA00023136"/>
    </source>
</evidence>
<organism evidence="15 16">
    <name type="scientific">Litchfieldia salsa</name>
    <dbReference type="NCBI Taxonomy" id="930152"/>
    <lineage>
        <taxon>Bacteria</taxon>
        <taxon>Bacillati</taxon>
        <taxon>Bacillota</taxon>
        <taxon>Bacilli</taxon>
        <taxon>Bacillales</taxon>
        <taxon>Bacillaceae</taxon>
        <taxon>Litchfieldia</taxon>
    </lineage>
</organism>
<dbReference type="InterPro" id="IPR050640">
    <property type="entry name" value="Bact_2-comp_sensor_kinase"/>
</dbReference>
<sequence>MLGTVGGTSMNILKKVFTNLTDIRIRHKLLGIFIVVTLVPIVLVSIYLTYGMREVVVNKSLNETHASIEKLEMRLNTIFNRATNIADLIYMNKDMEKLLLPTYENNLEIYNAYNLYPIFDEYLKYYNEIENIQFFMTKDMITNSYFIYADDEVTRENWYQQALSKKGYISWIYKKDHWKNQKYLTLTRAVYSSNNVLLGVLCVYISPDVLDEISKNEVYDAYISLNHETIVHTKSRDLIGFEPTFLRDSREKDRLGNYVLDTNYHDEEVKVNVLSFHPVKALEDSIQISTIIPVKDVMKEPNQVLLKGFIVVIGCILISISLIVLFIRTFDRRVNLLKHAMNKVSKGDFEIKKQIEGKDEIGEVYRELSITAESIKKLINEVYIHKIKEEKWKRKQKESEFKMLSSQINPHFLYNTLEMIRMKAFMNNDVEVANIVKLLSKMMRSSLERTDQPVPLESEIDIVTRYLEIQKLRFGEKIEYDISITCDISTYKVFPLLLQPIVENSVIHGLENKEGRGEVEIIVSENDRYLVIEINDNGIGITDSVLKKLRLRLNQPEDPSSTNHIGLYNVHQRIKLHYGEEFGLKVESTRFQGTTVTMNLPLRKGLDNDEKSINH</sequence>
<keyword evidence="11 12" id="KW-0472">Membrane</keyword>
<keyword evidence="6" id="KW-0808">Transferase</keyword>
<dbReference type="AlphaFoldDB" id="A0A1H0Q9I3"/>
<evidence type="ECO:0000256" key="8">
    <source>
        <dbReference type="ARBA" id="ARBA00022777"/>
    </source>
</evidence>
<evidence type="ECO:0000256" key="10">
    <source>
        <dbReference type="ARBA" id="ARBA00023012"/>
    </source>
</evidence>
<evidence type="ECO:0000256" key="7">
    <source>
        <dbReference type="ARBA" id="ARBA00022741"/>
    </source>
</evidence>
<feature type="domain" description="Histidine kinase" evidence="13">
    <location>
        <begin position="431"/>
        <end position="604"/>
    </location>
</feature>
<dbReference type="GO" id="GO:0005886">
    <property type="term" value="C:plasma membrane"/>
    <property type="evidence" value="ECO:0007669"/>
    <property type="project" value="UniProtKB-SubCell"/>
</dbReference>
<gene>
    <name evidence="15" type="ORF">SAMN05216565_101640</name>
</gene>
<dbReference type="PANTHER" id="PTHR34220:SF7">
    <property type="entry name" value="SENSOR HISTIDINE KINASE YPDA"/>
    <property type="match status" value="1"/>
</dbReference>
<keyword evidence="5" id="KW-0597">Phosphoprotein</keyword>
<evidence type="ECO:0000256" key="6">
    <source>
        <dbReference type="ARBA" id="ARBA00022679"/>
    </source>
</evidence>
<evidence type="ECO:0000256" key="1">
    <source>
        <dbReference type="ARBA" id="ARBA00000085"/>
    </source>
</evidence>
<dbReference type="Gene3D" id="6.10.340.10">
    <property type="match status" value="1"/>
</dbReference>